<keyword evidence="2" id="KW-1185">Reference proteome</keyword>
<proteinExistence type="predicted"/>
<dbReference type="Proteomes" id="UP000295302">
    <property type="component" value="Unassembled WGS sequence"/>
</dbReference>
<protein>
    <submittedName>
        <fullName evidence="1">Uncharacterized protein</fullName>
    </submittedName>
</protein>
<sequence>MSHMVVSDHLDPEDALRLDRLTRRSATWEMVARGPGVTGSVLAALTRHCRVDHAASMLLPHRFAGLRTALKRGFEVVRTCPSTVVRRRLADRHGLDPPVLIAHAAGAGPEQEVFVPAREECPGVERAGYNPYEDDGGRTVLCLSRPADRPGRLELVADG</sequence>
<dbReference type="AlphaFoldDB" id="A0A4R4Y9H3"/>
<name>A0A4R4Y9H3_9ACTN</name>
<accession>A0A4R4Y9H3</accession>
<evidence type="ECO:0000313" key="2">
    <source>
        <dbReference type="Proteomes" id="UP000295302"/>
    </source>
</evidence>
<gene>
    <name evidence="1" type="ORF">E1286_33290</name>
</gene>
<comment type="caution">
    <text evidence="1">The sequence shown here is derived from an EMBL/GenBank/DDBJ whole genome shotgun (WGS) entry which is preliminary data.</text>
</comment>
<dbReference type="EMBL" id="SMKQ01000148">
    <property type="protein sequence ID" value="TDD41125.1"/>
    <property type="molecule type" value="Genomic_DNA"/>
</dbReference>
<reference evidence="1 2" key="1">
    <citation type="submission" date="2019-03" db="EMBL/GenBank/DDBJ databases">
        <title>Draft genome sequences of novel Actinobacteria.</title>
        <authorList>
            <person name="Sahin N."/>
            <person name="Ay H."/>
            <person name="Saygin H."/>
        </authorList>
    </citation>
    <scope>NUCLEOTIDE SEQUENCE [LARGE SCALE GENOMIC DNA]</scope>
    <source>
        <strain evidence="1 2">CH32</strain>
    </source>
</reference>
<evidence type="ECO:0000313" key="1">
    <source>
        <dbReference type="EMBL" id="TDD41125.1"/>
    </source>
</evidence>
<dbReference type="OrthoDB" id="4145676at2"/>
<dbReference type="RefSeq" id="WP_132618860.1">
    <property type="nucleotide sequence ID" value="NZ_SMKQ01000148.1"/>
</dbReference>
<organism evidence="1 2">
    <name type="scientific">Nonomuraea terrae</name>
    <dbReference type="NCBI Taxonomy" id="2530383"/>
    <lineage>
        <taxon>Bacteria</taxon>
        <taxon>Bacillati</taxon>
        <taxon>Actinomycetota</taxon>
        <taxon>Actinomycetes</taxon>
        <taxon>Streptosporangiales</taxon>
        <taxon>Streptosporangiaceae</taxon>
        <taxon>Nonomuraea</taxon>
    </lineage>
</organism>